<organism evidence="5 6">
    <name type="scientific">Luteimonas soli</name>
    <dbReference type="NCBI Taxonomy" id="1648966"/>
    <lineage>
        <taxon>Bacteria</taxon>
        <taxon>Pseudomonadati</taxon>
        <taxon>Pseudomonadota</taxon>
        <taxon>Gammaproteobacteria</taxon>
        <taxon>Lysobacterales</taxon>
        <taxon>Lysobacteraceae</taxon>
        <taxon>Luteimonas</taxon>
    </lineage>
</organism>
<dbReference type="SUPFAM" id="SSF53659">
    <property type="entry name" value="Isocitrate/Isopropylmalate dehydrogenase-like"/>
    <property type="match status" value="1"/>
</dbReference>
<dbReference type="Proteomes" id="UP001595705">
    <property type="component" value="Unassembled WGS sequence"/>
</dbReference>
<feature type="domain" description="Isopropylmalate dehydrogenase-like" evidence="4">
    <location>
        <begin position="4"/>
        <end position="331"/>
    </location>
</feature>
<name>A0ABV7XNS9_9GAMM</name>
<dbReference type="PANTHER" id="PTHR11835">
    <property type="entry name" value="DECARBOXYLATING DEHYDROGENASES-ISOCITRATE, ISOPROPYLMALATE, TARTRATE"/>
    <property type="match status" value="1"/>
</dbReference>
<dbReference type="InterPro" id="IPR024084">
    <property type="entry name" value="IsoPropMal-DH-like_dom"/>
</dbReference>
<dbReference type="SMART" id="SM01329">
    <property type="entry name" value="Iso_dh"/>
    <property type="match status" value="1"/>
</dbReference>
<evidence type="ECO:0000256" key="1">
    <source>
        <dbReference type="ARBA" id="ARBA00007769"/>
    </source>
</evidence>
<accession>A0ABV7XNS9</accession>
<dbReference type="PANTHER" id="PTHR11835:SF34">
    <property type="entry name" value="ISOCITRATE DEHYDROGENASE [NAD] SUBUNIT ALPHA, MITOCHONDRIAL"/>
    <property type="match status" value="1"/>
</dbReference>
<keyword evidence="2 5" id="KW-0560">Oxidoreductase</keyword>
<sequence>MPHTITVIRGDGIGPEIMDATLHVLDAMGLGLVYEEADAGMAALDKHGELLPQASMDSIRKNKVALKSPLTTPVGGGFSSINVELRKRFDLYANVRPAISFPNTRSRFPTGVDLITVRENTEGAYSAEGQEVSADGDTATSITRTTRKGSERIVRYAFDLARRTGRKKVTIVHKANILKSTSGLFLKVAREVAAQYPEIECNELIVDNTCMQLVMRPEQFDVIVTTNLFGDIISDLCAGLVGGLGLAPGANIGEDVAIFEAVHGSAPDIAGKGIANPCALLLGAAQMLDHLGMPEKATKLREAIVATLEAKDSLTPDLGGTGDTMSFAKAIATRAAA</sequence>
<reference evidence="6" key="1">
    <citation type="journal article" date="2019" name="Int. J. Syst. Evol. Microbiol.">
        <title>The Global Catalogue of Microorganisms (GCM) 10K type strain sequencing project: providing services to taxonomists for standard genome sequencing and annotation.</title>
        <authorList>
            <consortium name="The Broad Institute Genomics Platform"/>
            <consortium name="The Broad Institute Genome Sequencing Center for Infectious Disease"/>
            <person name="Wu L."/>
            <person name="Ma J."/>
        </authorList>
    </citation>
    <scope>NUCLEOTIDE SEQUENCE [LARGE SCALE GENOMIC DNA]</scope>
    <source>
        <strain evidence="6">KCTC 42441</strain>
    </source>
</reference>
<dbReference type="RefSeq" id="WP_386744940.1">
    <property type="nucleotide sequence ID" value="NZ_JBHRYA010000009.1"/>
</dbReference>
<evidence type="ECO:0000259" key="4">
    <source>
        <dbReference type="SMART" id="SM01329"/>
    </source>
</evidence>
<dbReference type="Pfam" id="PF00180">
    <property type="entry name" value="Iso_dh"/>
    <property type="match status" value="1"/>
</dbReference>
<proteinExistence type="inferred from homology"/>
<dbReference type="GO" id="GO:0004449">
    <property type="term" value="F:isocitrate dehydrogenase (NAD+) activity"/>
    <property type="evidence" value="ECO:0007669"/>
    <property type="project" value="UniProtKB-EC"/>
</dbReference>
<dbReference type="NCBIfam" id="NF006529">
    <property type="entry name" value="PRK08997.1"/>
    <property type="match status" value="1"/>
</dbReference>
<feature type="region of interest" description="Disordered" evidence="3">
    <location>
        <begin position="125"/>
        <end position="144"/>
    </location>
</feature>
<evidence type="ECO:0000256" key="3">
    <source>
        <dbReference type="SAM" id="MobiDB-lite"/>
    </source>
</evidence>
<evidence type="ECO:0000313" key="5">
    <source>
        <dbReference type="EMBL" id="MFC3717185.1"/>
    </source>
</evidence>
<comment type="similarity">
    <text evidence="1">Belongs to the isocitrate and isopropylmalate dehydrogenases family.</text>
</comment>
<dbReference type="InterPro" id="IPR019818">
    <property type="entry name" value="IsoCit/isopropylmalate_DH_CS"/>
</dbReference>
<evidence type="ECO:0000313" key="6">
    <source>
        <dbReference type="Proteomes" id="UP001595705"/>
    </source>
</evidence>
<dbReference type="EC" id="1.1.1.41" evidence="5"/>
<dbReference type="Gene3D" id="3.40.718.10">
    <property type="entry name" value="Isopropylmalate Dehydrogenase"/>
    <property type="match status" value="1"/>
</dbReference>
<comment type="caution">
    <text evidence="5">The sequence shown here is derived from an EMBL/GenBank/DDBJ whole genome shotgun (WGS) entry which is preliminary data.</text>
</comment>
<dbReference type="PROSITE" id="PS00470">
    <property type="entry name" value="IDH_IMDH"/>
    <property type="match status" value="1"/>
</dbReference>
<protein>
    <submittedName>
        <fullName evidence="5">Isocitrate dehydrogenase</fullName>
        <ecNumber evidence="5">1.1.1.41</ecNumber>
    </submittedName>
</protein>
<keyword evidence="6" id="KW-1185">Reference proteome</keyword>
<dbReference type="EMBL" id="JBHRYA010000009">
    <property type="protein sequence ID" value="MFC3717185.1"/>
    <property type="molecule type" value="Genomic_DNA"/>
</dbReference>
<gene>
    <name evidence="5" type="ORF">ACFONC_13575</name>
</gene>
<evidence type="ECO:0000256" key="2">
    <source>
        <dbReference type="ARBA" id="ARBA00023002"/>
    </source>
</evidence>